<dbReference type="PANTHER" id="PTHR33437:SF2">
    <property type="entry name" value="OS06G0361200 PROTEIN"/>
    <property type="match status" value="1"/>
</dbReference>
<dbReference type="AlphaFoldDB" id="A0A5D3C7G6"/>
<name>A0A5D3C7G6_CUCMM</name>
<reference evidence="4 5" key="1">
    <citation type="submission" date="2019-08" db="EMBL/GenBank/DDBJ databases">
        <title>Draft genome sequences of two oriental melons (Cucumis melo L. var makuwa).</title>
        <authorList>
            <person name="Kwon S.-Y."/>
        </authorList>
    </citation>
    <scope>NUCLEOTIDE SEQUENCE [LARGE SCALE GENOMIC DNA]</scope>
    <source>
        <strain evidence="5">cv. Chang Bougi</strain>
        <strain evidence="4">cv. SW 3</strain>
        <tissue evidence="3">Leaf</tissue>
    </source>
</reference>
<dbReference type="EMBL" id="SSTE01005050">
    <property type="protein sequence ID" value="KAA0061208.1"/>
    <property type="molecule type" value="Genomic_DNA"/>
</dbReference>
<dbReference type="Proteomes" id="UP000321393">
    <property type="component" value="Unassembled WGS sequence"/>
</dbReference>
<dbReference type="EMBL" id="SSTD01013559">
    <property type="protein sequence ID" value="TYK06256.1"/>
    <property type="molecule type" value="Genomic_DNA"/>
</dbReference>
<accession>A0A5D3C7G6</accession>
<evidence type="ECO:0000313" key="3">
    <source>
        <dbReference type="EMBL" id="TYK06256.1"/>
    </source>
</evidence>
<gene>
    <name evidence="3" type="ORF">E5676_scaffold157G00310</name>
    <name evidence="2" type="ORF">E6C27_scaffold455G00350</name>
</gene>
<protein>
    <submittedName>
        <fullName evidence="3">Ty3-gypsy retrotransposon protein</fullName>
    </submittedName>
</protein>
<feature type="region of interest" description="Disordered" evidence="1">
    <location>
        <begin position="352"/>
        <end position="373"/>
    </location>
</feature>
<proteinExistence type="predicted"/>
<feature type="compositionally biased region" description="Basic and acidic residues" evidence="1">
    <location>
        <begin position="12"/>
        <end position="26"/>
    </location>
</feature>
<dbReference type="OrthoDB" id="1740536at2759"/>
<evidence type="ECO:0000256" key="1">
    <source>
        <dbReference type="SAM" id="MobiDB-lite"/>
    </source>
</evidence>
<sequence length="508" mass="58362">MASQGNTSKALSDIDKRPNTCSRSREIQPSQYMPPFEVAKNIWEQISKPPKGGIVIKENPAIDEHNSLSEHSNEEAPQPNIMSVMVTDVDTSKDIMVELETKVNMLMKAVEERNFEIASLMNHIESRDVAESSHTHTIKNVNKGKAIMQESQPQNSSSIASLSVQQLQEMIANFIKTQYGGPAQTFSLYSKSYTKRIDNMRMPHGYQPPKFQQFDGKGNLKQHIAHFIETCETAGTRGDFWEQLEGDFLNCFYSTRRIVSMIELTTTKQQKGEPVVDYINRWRAGIKPRTFEELATLAHDMELSIANRGNNDLLVPKIRKEKTEVKSTQKVLKGATKEAMVVSTAPLKLVSKEKKMEKRQNEGEKRRPTLKERQEKVYPFPDSDLLDMLDQLLEKQLIQLPECKRPAEMRRVNDTNYCKYHRVISHPVEKCFLLKELILKLALDKKIELELDDVAQTNQVADLQNNDFRIDGPKEEEKRVDNVEEGWTLVTRRKKRKQSFSQKESGSY</sequence>
<organism evidence="3 5">
    <name type="scientific">Cucumis melo var. makuwa</name>
    <name type="common">Oriental melon</name>
    <dbReference type="NCBI Taxonomy" id="1194695"/>
    <lineage>
        <taxon>Eukaryota</taxon>
        <taxon>Viridiplantae</taxon>
        <taxon>Streptophyta</taxon>
        <taxon>Embryophyta</taxon>
        <taxon>Tracheophyta</taxon>
        <taxon>Spermatophyta</taxon>
        <taxon>Magnoliopsida</taxon>
        <taxon>eudicotyledons</taxon>
        <taxon>Gunneridae</taxon>
        <taxon>Pentapetalae</taxon>
        <taxon>rosids</taxon>
        <taxon>fabids</taxon>
        <taxon>Cucurbitales</taxon>
        <taxon>Cucurbitaceae</taxon>
        <taxon>Benincaseae</taxon>
        <taxon>Cucumis</taxon>
    </lineage>
</organism>
<evidence type="ECO:0000313" key="2">
    <source>
        <dbReference type="EMBL" id="KAA0061208.1"/>
    </source>
</evidence>
<comment type="caution">
    <text evidence="3">The sequence shown here is derived from an EMBL/GenBank/DDBJ whole genome shotgun (WGS) entry which is preliminary data.</text>
</comment>
<evidence type="ECO:0000313" key="5">
    <source>
        <dbReference type="Proteomes" id="UP000321947"/>
    </source>
</evidence>
<feature type="compositionally biased region" description="Polar residues" evidence="1">
    <location>
        <begin position="1"/>
        <end position="10"/>
    </location>
</feature>
<evidence type="ECO:0000313" key="4">
    <source>
        <dbReference type="Proteomes" id="UP000321393"/>
    </source>
</evidence>
<feature type="region of interest" description="Disordered" evidence="1">
    <location>
        <begin position="1"/>
        <end position="28"/>
    </location>
</feature>
<dbReference type="PANTHER" id="PTHR33437">
    <property type="entry name" value="OS06G0361200 PROTEIN"/>
    <property type="match status" value="1"/>
</dbReference>
<dbReference type="Proteomes" id="UP000321947">
    <property type="component" value="Unassembled WGS sequence"/>
</dbReference>